<feature type="transmembrane region" description="Helical" evidence="10">
    <location>
        <begin position="1326"/>
        <end position="1344"/>
    </location>
</feature>
<dbReference type="GO" id="GO:0016887">
    <property type="term" value="F:ATP hydrolysis activity"/>
    <property type="evidence" value="ECO:0007669"/>
    <property type="project" value="InterPro"/>
</dbReference>
<dbReference type="InterPro" id="IPR010929">
    <property type="entry name" value="PDR_CDR_ABC"/>
</dbReference>
<dbReference type="SMART" id="SM00382">
    <property type="entry name" value="AAA"/>
    <property type="match status" value="2"/>
</dbReference>
<keyword evidence="8 10" id="KW-0472">Membrane</keyword>
<dbReference type="GO" id="GO:0140359">
    <property type="term" value="F:ABC-type transporter activity"/>
    <property type="evidence" value="ECO:0007669"/>
    <property type="project" value="InterPro"/>
</dbReference>
<dbReference type="SUPFAM" id="SSF52540">
    <property type="entry name" value="P-loop containing nucleoside triphosphate hydrolases"/>
    <property type="match status" value="2"/>
</dbReference>
<evidence type="ECO:0000256" key="2">
    <source>
        <dbReference type="ARBA" id="ARBA00022448"/>
    </source>
</evidence>
<feature type="compositionally biased region" description="Polar residues" evidence="9">
    <location>
        <begin position="803"/>
        <end position="812"/>
    </location>
</feature>
<dbReference type="PROSITE" id="PS00211">
    <property type="entry name" value="ABC_TRANSPORTER_1"/>
    <property type="match status" value="1"/>
</dbReference>
<dbReference type="InterPro" id="IPR005285">
    <property type="entry name" value="Drug-R_PDR/CDR"/>
</dbReference>
<feature type="domain" description="ABC transporter" evidence="11">
    <location>
        <begin position="845"/>
        <end position="1088"/>
    </location>
</feature>
<dbReference type="GO" id="GO:1990961">
    <property type="term" value="P:xenobiotic detoxification by transmembrane export across the plasma membrane"/>
    <property type="evidence" value="ECO:0007669"/>
    <property type="project" value="InterPro"/>
</dbReference>
<feature type="transmembrane region" description="Helical" evidence="10">
    <location>
        <begin position="612"/>
        <end position="631"/>
    </location>
</feature>
<keyword evidence="4" id="KW-0677">Repeat</keyword>
<feature type="transmembrane region" description="Helical" evidence="10">
    <location>
        <begin position="1172"/>
        <end position="1193"/>
    </location>
</feature>
<organism evidence="12 13">
    <name type="scientific">Hanseniaspora valbyensis NRRL Y-1626</name>
    <dbReference type="NCBI Taxonomy" id="766949"/>
    <lineage>
        <taxon>Eukaryota</taxon>
        <taxon>Fungi</taxon>
        <taxon>Dikarya</taxon>
        <taxon>Ascomycota</taxon>
        <taxon>Saccharomycotina</taxon>
        <taxon>Saccharomycetes</taxon>
        <taxon>Saccharomycodales</taxon>
        <taxon>Saccharomycodaceae</taxon>
        <taxon>Hanseniaspora</taxon>
    </lineage>
</organism>
<keyword evidence="3 10" id="KW-0812">Transmembrane</keyword>
<sequence length="1495" mass="168630">MPENSEVESFTANHVVDDNVDDGNKYDGRPDTNSIQSLARTFTQMSAVSSTDEVFDVPVDGPDSVQKYNPRLDPNNEEFDSHAWMRNLNRLRSADPDYYKNASLGLAYKDLSAFGDSSDVVYQSTFLNVFQKGAESLYRKLRKERPGDKFTILKPMDGLLKPGTLNVVLGKPGSGCSTLLKTLSAFTFGFELTKDSVLSFDGISSKDIRNHYRGEVVYQAESDIHFPHLTVFETLNNVALLTTPSNRIKGLSREDFAKHMAEATMAMYGLSHTRNTKVGNELIRGVSGGERKRVSISEISLINGKIVCYDNSTRGLDSASTLSFIKCLKTQSKTSDTTSVVAIYQCSQEAYDLFDNVIVLDEGYQLYNGPTSEAKEYFINMGYSCPERQTTADFLTAVTSPTERIKNAELVKKGVYIPDTPKAMSDYWRESENYKKLINEVDTYLASINENSKKEFAEAHQAAQSKRARPKSSFTLSFGMQVKYLLKRNFTRIRNDIGLSIFEVCGNSFMALIIASMFYKVMYYTNSSTFFYRGGALFYAVLFNSFSSILEIMTLYEARAIIEKQKNLAMYHPSAEAVSSVISQMPAKLITAIAFNLFFYFISNLRRDAGSFFFYLLMNFLCLLAMSHLFRFIGSATKSFPEAMVPASVILLALSMYAGFAIPKTSMLGWSKWIYWINLLQYGFESLMINEFHGRDFPCAQYIPRGDSYSDYPQIDKTCSVVGAVPGETFVNGDTFLKLSYGYEHKHKWRGFGVIVAYAIFFFGVYMLFTEYNESAKQKGEIIVFPQSVVRRMKKMNKKANDLESNNDPEYSSTEKKMLSEEEEDDVSSSSADDGVGLSESEATLHWRDLCYDVQIKSETRRILNNVDGWVAKKSITALMGSSGAGKTTLMDCLASRVTMGVITGDILVNGRLRDTAFPRSIGYCQQQDLHLATSTVREALRFSAYLRQPSSVTKEEKDAYVESVIKILDMQKYADAVVGVMGEGLNVEQRKRLTIGVELAAKPKLLMFLDEPTSGLDSQTAWSVCQLMRKLANHGQAILCTIHQPSAMLIEQFDRLLFLQKGGKTAYFGDLGKGCKTMINYFESKGAPPCPPDANPAEWMLDIVQSRDYHEAWRGSEEYKEVISTLDTMERELPSIEISDSDDTSSFAASFWLQYRLVTNRVFKQYWRTPFYLWSKFFVVVYTEIFIGFTFFKANHSLQGMQNQMLSVFMFTVLFNPFLQQYLPIFAEQRDLYEARERPSRTFSWIAFILGQMSAELPCNFLAGAVGFFCYFYPIGFYHNASLSGQLSERSGLFFLYSCAYFVWVGSFGSMVAAPFEDPQAGGHIANLMFTMSLSFNGVFVGPSKMPGFWKFMYRVSPLTYFVDGALSLGLANNEVKCASYEFTEINAPSGLTCGEYLNPYLEAAGTGYLQDANATGVCELCQISTTNSFLASVSSHYSRRWRNFGIFLAYIAFNYAMTCFLYWYARVPKKANRVADERDPSKNNTPNVNKEKN</sequence>
<dbReference type="FunFam" id="3.40.50.300:FF:000054">
    <property type="entry name" value="ABC multidrug transporter atrF"/>
    <property type="match status" value="1"/>
</dbReference>
<feature type="transmembrane region" description="Helical" evidence="10">
    <location>
        <begin position="1205"/>
        <end position="1224"/>
    </location>
</feature>
<dbReference type="InterPro" id="IPR029481">
    <property type="entry name" value="ABC_trans_N"/>
</dbReference>
<dbReference type="GO" id="GO:0005524">
    <property type="term" value="F:ATP binding"/>
    <property type="evidence" value="ECO:0007669"/>
    <property type="project" value="UniProtKB-KW"/>
</dbReference>
<gene>
    <name evidence="12" type="ORF">HANVADRAFT_30102</name>
</gene>
<dbReference type="InterPro" id="IPR017871">
    <property type="entry name" value="ABC_transporter-like_CS"/>
</dbReference>
<feature type="region of interest" description="Disordered" evidence="9">
    <location>
        <begin position="1476"/>
        <end position="1495"/>
    </location>
</feature>
<name>A0A1B7TI79_9ASCO</name>
<evidence type="ECO:0000256" key="9">
    <source>
        <dbReference type="SAM" id="MobiDB-lite"/>
    </source>
</evidence>
<dbReference type="EMBL" id="LXPE01000004">
    <property type="protein sequence ID" value="OBA28436.1"/>
    <property type="molecule type" value="Genomic_DNA"/>
</dbReference>
<feature type="transmembrane region" description="Helical" evidence="10">
    <location>
        <begin position="577"/>
        <end position="600"/>
    </location>
</feature>
<dbReference type="OrthoDB" id="245989at2759"/>
<dbReference type="CDD" id="cd03232">
    <property type="entry name" value="ABCG_PDR_domain2"/>
    <property type="match status" value="1"/>
</dbReference>
<evidence type="ECO:0000313" key="12">
    <source>
        <dbReference type="EMBL" id="OBA28436.1"/>
    </source>
</evidence>
<feature type="transmembrane region" description="Helical" evidence="10">
    <location>
        <begin position="749"/>
        <end position="769"/>
    </location>
</feature>
<comment type="subcellular location">
    <subcellularLocation>
        <location evidence="1">Membrane</location>
        <topology evidence="1">Multi-pass membrane protein</topology>
    </subcellularLocation>
</comment>
<dbReference type="GO" id="GO:0016020">
    <property type="term" value="C:membrane"/>
    <property type="evidence" value="ECO:0007669"/>
    <property type="project" value="UniProtKB-SubCell"/>
</dbReference>
<evidence type="ECO:0000256" key="5">
    <source>
        <dbReference type="ARBA" id="ARBA00022741"/>
    </source>
</evidence>
<dbReference type="Pfam" id="PF00005">
    <property type="entry name" value="ABC_tran"/>
    <property type="match status" value="2"/>
</dbReference>
<keyword evidence="7 10" id="KW-1133">Transmembrane helix</keyword>
<dbReference type="Pfam" id="PF01061">
    <property type="entry name" value="ABC2_membrane"/>
    <property type="match status" value="2"/>
</dbReference>
<feature type="compositionally biased region" description="Polar residues" evidence="9">
    <location>
        <begin position="1484"/>
        <end position="1495"/>
    </location>
</feature>
<keyword evidence="6" id="KW-0067">ATP-binding</keyword>
<keyword evidence="5" id="KW-0547">Nucleotide-binding</keyword>
<feature type="region of interest" description="Disordered" evidence="9">
    <location>
        <begin position="54"/>
        <end position="74"/>
    </location>
</feature>
<feature type="domain" description="ABC transporter" evidence="11">
    <location>
        <begin position="132"/>
        <end position="387"/>
    </location>
</feature>
<evidence type="ECO:0000256" key="1">
    <source>
        <dbReference type="ARBA" id="ARBA00004141"/>
    </source>
</evidence>
<evidence type="ECO:0000256" key="3">
    <source>
        <dbReference type="ARBA" id="ARBA00022692"/>
    </source>
</evidence>
<dbReference type="Proteomes" id="UP000092321">
    <property type="component" value="Unassembled WGS sequence"/>
</dbReference>
<evidence type="ECO:0000256" key="7">
    <source>
        <dbReference type="ARBA" id="ARBA00022989"/>
    </source>
</evidence>
<dbReference type="Pfam" id="PF14510">
    <property type="entry name" value="ABC_trans_N"/>
    <property type="match status" value="1"/>
</dbReference>
<protein>
    <submittedName>
        <fullName evidence="12">Pleiotropic drug resistance protein PDR</fullName>
    </submittedName>
</protein>
<reference evidence="13" key="1">
    <citation type="journal article" date="2016" name="Proc. Natl. Acad. Sci. U.S.A.">
        <title>Comparative genomics of biotechnologically important yeasts.</title>
        <authorList>
            <person name="Riley R."/>
            <person name="Haridas S."/>
            <person name="Wolfe K.H."/>
            <person name="Lopes M.R."/>
            <person name="Hittinger C.T."/>
            <person name="Goeker M."/>
            <person name="Salamov A.A."/>
            <person name="Wisecaver J.H."/>
            <person name="Long T.M."/>
            <person name="Calvey C.H."/>
            <person name="Aerts A.L."/>
            <person name="Barry K.W."/>
            <person name="Choi C."/>
            <person name="Clum A."/>
            <person name="Coughlan A.Y."/>
            <person name="Deshpande S."/>
            <person name="Douglass A.P."/>
            <person name="Hanson S.J."/>
            <person name="Klenk H.-P."/>
            <person name="LaButti K.M."/>
            <person name="Lapidus A."/>
            <person name="Lindquist E.A."/>
            <person name="Lipzen A.M."/>
            <person name="Meier-Kolthoff J.P."/>
            <person name="Ohm R.A."/>
            <person name="Otillar R.P."/>
            <person name="Pangilinan J.L."/>
            <person name="Peng Y."/>
            <person name="Rokas A."/>
            <person name="Rosa C.A."/>
            <person name="Scheuner C."/>
            <person name="Sibirny A.A."/>
            <person name="Slot J.C."/>
            <person name="Stielow J.B."/>
            <person name="Sun H."/>
            <person name="Kurtzman C.P."/>
            <person name="Blackwell M."/>
            <person name="Grigoriev I.V."/>
            <person name="Jeffries T.W."/>
        </authorList>
    </citation>
    <scope>NUCLEOTIDE SEQUENCE [LARGE SCALE GENOMIC DNA]</scope>
    <source>
        <strain evidence="13">NRRL Y-1626</strain>
    </source>
</reference>
<dbReference type="Pfam" id="PF06422">
    <property type="entry name" value="PDR_CDR"/>
    <property type="match status" value="1"/>
</dbReference>
<evidence type="ECO:0000256" key="8">
    <source>
        <dbReference type="ARBA" id="ARBA00023136"/>
    </source>
</evidence>
<keyword evidence="13" id="KW-1185">Reference proteome</keyword>
<feature type="transmembrane region" description="Helical" evidence="10">
    <location>
        <begin position="1446"/>
        <end position="1467"/>
    </location>
</feature>
<comment type="caution">
    <text evidence="12">The sequence shown here is derived from an EMBL/GenBank/DDBJ whole genome shotgun (WGS) entry which is preliminary data.</text>
</comment>
<evidence type="ECO:0000313" key="13">
    <source>
        <dbReference type="Proteomes" id="UP000092321"/>
    </source>
</evidence>
<feature type="transmembrane region" description="Helical" evidence="10">
    <location>
        <begin position="497"/>
        <end position="518"/>
    </location>
</feature>
<feature type="transmembrane region" description="Helical" evidence="10">
    <location>
        <begin position="1244"/>
        <end position="1274"/>
    </location>
</feature>
<proteinExistence type="predicted"/>
<feature type="region of interest" description="Disordered" evidence="9">
    <location>
        <begin position="797"/>
        <end position="837"/>
    </location>
</feature>
<feature type="transmembrane region" description="Helical" evidence="10">
    <location>
        <begin position="1295"/>
        <end position="1314"/>
    </location>
</feature>
<evidence type="ECO:0000256" key="4">
    <source>
        <dbReference type="ARBA" id="ARBA00022737"/>
    </source>
</evidence>
<evidence type="ECO:0000256" key="6">
    <source>
        <dbReference type="ARBA" id="ARBA00022840"/>
    </source>
</evidence>
<dbReference type="NCBIfam" id="TIGR00956">
    <property type="entry name" value="3a01205"/>
    <property type="match status" value="1"/>
</dbReference>
<evidence type="ECO:0000256" key="10">
    <source>
        <dbReference type="SAM" id="Phobius"/>
    </source>
</evidence>
<dbReference type="PANTHER" id="PTHR19241">
    <property type="entry name" value="ATP-BINDING CASSETTE TRANSPORTER"/>
    <property type="match status" value="1"/>
</dbReference>
<accession>A0A1B7TI79</accession>
<dbReference type="InterPro" id="IPR034003">
    <property type="entry name" value="ABCG_PDR_2"/>
</dbReference>
<dbReference type="Gene3D" id="3.40.50.300">
    <property type="entry name" value="P-loop containing nucleotide triphosphate hydrolases"/>
    <property type="match status" value="2"/>
</dbReference>
<evidence type="ECO:0000259" key="11">
    <source>
        <dbReference type="PROSITE" id="PS50893"/>
    </source>
</evidence>
<feature type="region of interest" description="Disordered" evidence="9">
    <location>
        <begin position="1"/>
        <end position="32"/>
    </location>
</feature>
<keyword evidence="2" id="KW-0813">Transport</keyword>
<feature type="transmembrane region" description="Helical" evidence="10">
    <location>
        <begin position="643"/>
        <end position="662"/>
    </location>
</feature>
<dbReference type="InterPro" id="IPR013525">
    <property type="entry name" value="ABC2_TM"/>
</dbReference>
<dbReference type="PROSITE" id="PS50893">
    <property type="entry name" value="ABC_TRANSPORTER_2"/>
    <property type="match status" value="2"/>
</dbReference>
<feature type="compositionally biased region" description="Low complexity" evidence="9">
    <location>
        <begin position="828"/>
        <end position="837"/>
    </location>
</feature>
<dbReference type="InterPro" id="IPR027417">
    <property type="entry name" value="P-loop_NTPase"/>
</dbReference>
<dbReference type="InterPro" id="IPR003439">
    <property type="entry name" value="ABC_transporter-like_ATP-bd"/>
</dbReference>
<dbReference type="InterPro" id="IPR003593">
    <property type="entry name" value="AAA+_ATPase"/>
</dbReference>